<comment type="caution">
    <text evidence="2">The sequence shown here is derived from an EMBL/GenBank/DDBJ whole genome shotgun (WGS) entry which is preliminary data.</text>
</comment>
<evidence type="ECO:0000313" key="2">
    <source>
        <dbReference type="EMBL" id="KAL2611340.1"/>
    </source>
</evidence>
<keyword evidence="1" id="KW-1133">Transmembrane helix</keyword>
<dbReference type="AlphaFoldDB" id="A0ABD1XQX7"/>
<proteinExistence type="predicted"/>
<evidence type="ECO:0008006" key="4">
    <source>
        <dbReference type="Google" id="ProtNLM"/>
    </source>
</evidence>
<name>A0ABD1XQX7_9MARC</name>
<keyword evidence="1" id="KW-0472">Membrane</keyword>
<organism evidence="2 3">
    <name type="scientific">Riccia fluitans</name>
    <dbReference type="NCBI Taxonomy" id="41844"/>
    <lineage>
        <taxon>Eukaryota</taxon>
        <taxon>Viridiplantae</taxon>
        <taxon>Streptophyta</taxon>
        <taxon>Embryophyta</taxon>
        <taxon>Marchantiophyta</taxon>
        <taxon>Marchantiopsida</taxon>
        <taxon>Marchantiidae</taxon>
        <taxon>Marchantiales</taxon>
        <taxon>Ricciaceae</taxon>
        <taxon>Riccia</taxon>
    </lineage>
</organism>
<accession>A0ABD1XQX7</accession>
<keyword evidence="3" id="KW-1185">Reference proteome</keyword>
<reference evidence="2 3" key="1">
    <citation type="submission" date="2024-09" db="EMBL/GenBank/DDBJ databases">
        <title>Chromosome-scale assembly of Riccia fluitans.</title>
        <authorList>
            <person name="Paukszto L."/>
            <person name="Sawicki J."/>
            <person name="Karawczyk K."/>
            <person name="Piernik-Szablinska J."/>
            <person name="Szczecinska M."/>
            <person name="Mazdziarz M."/>
        </authorList>
    </citation>
    <scope>NUCLEOTIDE SEQUENCE [LARGE SCALE GENOMIC DNA]</scope>
    <source>
        <strain evidence="2">Rf_01</strain>
        <tissue evidence="2">Aerial parts of the thallus</tissue>
    </source>
</reference>
<evidence type="ECO:0000256" key="1">
    <source>
        <dbReference type="SAM" id="Phobius"/>
    </source>
</evidence>
<protein>
    <recommendedName>
        <fullName evidence="4">Succinate dehydrogenase subunit 3</fullName>
    </recommendedName>
</protein>
<dbReference type="EMBL" id="JBHFFA010000007">
    <property type="protein sequence ID" value="KAL2611340.1"/>
    <property type="molecule type" value="Genomic_DNA"/>
</dbReference>
<keyword evidence="1" id="KW-0812">Transmembrane</keyword>
<feature type="transmembrane region" description="Helical" evidence="1">
    <location>
        <begin position="132"/>
        <end position="152"/>
    </location>
</feature>
<evidence type="ECO:0000313" key="3">
    <source>
        <dbReference type="Proteomes" id="UP001605036"/>
    </source>
</evidence>
<sequence>MCSRGIGCVKLLPPRQVLLLSNVSGNLRGTGEFHREHSRVPLNRGTMAGAPLGWRGVPTPQALRLCRARERPNAQFGKRPSLKYPAGRLGSIISALGVGLLLHHSSSWHFDLVRCMMNSGGRFERQVVARVAPLWFVIFFMMFHCAGALCAFHGRLRDGFRPVPCALFSDRFTTTLHLMVPRSGVATRLLSLAHHLIIACPVAVDSTSAGFASAVLIV</sequence>
<gene>
    <name evidence="2" type="ORF">R1flu_023032</name>
</gene>
<dbReference type="Proteomes" id="UP001605036">
    <property type="component" value="Unassembled WGS sequence"/>
</dbReference>